<comment type="caution">
    <text evidence="3">The sequence shown here is derived from an EMBL/GenBank/DDBJ whole genome shotgun (WGS) entry which is preliminary data.</text>
</comment>
<name>A0A9W8NS86_9AGAR</name>
<dbReference type="SUPFAM" id="SSF81383">
    <property type="entry name" value="F-box domain"/>
    <property type="match status" value="1"/>
</dbReference>
<feature type="domain" description="F-box" evidence="2">
    <location>
        <begin position="58"/>
        <end position="107"/>
    </location>
</feature>
<protein>
    <recommendedName>
        <fullName evidence="2">F-box domain-containing protein</fullName>
    </recommendedName>
</protein>
<evidence type="ECO:0000256" key="1">
    <source>
        <dbReference type="SAM" id="MobiDB-lite"/>
    </source>
</evidence>
<reference evidence="3 4" key="1">
    <citation type="journal article" date="2023" name="Proc. Natl. Acad. Sci. U.S.A.">
        <title>A global phylogenomic analysis of the shiitake genus Lentinula.</title>
        <authorList>
            <person name="Sierra-Patev S."/>
            <person name="Min B."/>
            <person name="Naranjo-Ortiz M."/>
            <person name="Looney B."/>
            <person name="Konkel Z."/>
            <person name="Slot J.C."/>
            <person name="Sakamoto Y."/>
            <person name="Steenwyk J.L."/>
            <person name="Rokas A."/>
            <person name="Carro J."/>
            <person name="Camarero S."/>
            <person name="Ferreira P."/>
            <person name="Molpeceres G."/>
            <person name="Ruiz-Duenas F.J."/>
            <person name="Serrano A."/>
            <person name="Henrissat B."/>
            <person name="Drula E."/>
            <person name="Hughes K.W."/>
            <person name="Mata J.L."/>
            <person name="Ishikawa N.K."/>
            <person name="Vargas-Isla R."/>
            <person name="Ushijima S."/>
            <person name="Smith C.A."/>
            <person name="Donoghue J."/>
            <person name="Ahrendt S."/>
            <person name="Andreopoulos W."/>
            <person name="He G."/>
            <person name="LaButti K."/>
            <person name="Lipzen A."/>
            <person name="Ng V."/>
            <person name="Riley R."/>
            <person name="Sandor L."/>
            <person name="Barry K."/>
            <person name="Martinez A.T."/>
            <person name="Xiao Y."/>
            <person name="Gibbons J.G."/>
            <person name="Terashima K."/>
            <person name="Grigoriev I.V."/>
            <person name="Hibbett D."/>
        </authorList>
    </citation>
    <scope>NUCLEOTIDE SEQUENCE [LARGE SCALE GENOMIC DNA]</scope>
    <source>
        <strain evidence="3 4">TFB7810</strain>
    </source>
</reference>
<dbReference type="Proteomes" id="UP001142393">
    <property type="component" value="Unassembled WGS sequence"/>
</dbReference>
<dbReference type="EMBL" id="JANVFU010000017">
    <property type="protein sequence ID" value="KAJ3739707.1"/>
    <property type="molecule type" value="Genomic_DNA"/>
</dbReference>
<feature type="region of interest" description="Disordered" evidence="1">
    <location>
        <begin position="1"/>
        <end position="52"/>
    </location>
</feature>
<dbReference type="InterPro" id="IPR036047">
    <property type="entry name" value="F-box-like_dom_sf"/>
</dbReference>
<evidence type="ECO:0000313" key="3">
    <source>
        <dbReference type="EMBL" id="KAJ3739707.1"/>
    </source>
</evidence>
<evidence type="ECO:0000259" key="2">
    <source>
        <dbReference type="PROSITE" id="PS50181"/>
    </source>
</evidence>
<dbReference type="AlphaFoldDB" id="A0A9W8NS86"/>
<keyword evidence="4" id="KW-1185">Reference proteome</keyword>
<evidence type="ECO:0000313" key="4">
    <source>
        <dbReference type="Proteomes" id="UP001142393"/>
    </source>
</evidence>
<proteinExistence type="predicted"/>
<dbReference type="InterPro" id="IPR001810">
    <property type="entry name" value="F-box_dom"/>
</dbReference>
<feature type="compositionally biased region" description="Polar residues" evidence="1">
    <location>
        <begin position="40"/>
        <end position="51"/>
    </location>
</feature>
<organism evidence="3 4">
    <name type="scientific">Lentinula detonsa</name>
    <dbReference type="NCBI Taxonomy" id="2804962"/>
    <lineage>
        <taxon>Eukaryota</taxon>
        <taxon>Fungi</taxon>
        <taxon>Dikarya</taxon>
        <taxon>Basidiomycota</taxon>
        <taxon>Agaricomycotina</taxon>
        <taxon>Agaricomycetes</taxon>
        <taxon>Agaricomycetidae</taxon>
        <taxon>Agaricales</taxon>
        <taxon>Marasmiineae</taxon>
        <taxon>Omphalotaceae</taxon>
        <taxon>Lentinula</taxon>
    </lineage>
</organism>
<gene>
    <name evidence="3" type="ORF">DFH05DRAFT_489791</name>
</gene>
<dbReference type="CDD" id="cd09917">
    <property type="entry name" value="F-box_SF"/>
    <property type="match status" value="1"/>
</dbReference>
<dbReference type="PROSITE" id="PS50181">
    <property type="entry name" value="FBOX"/>
    <property type="match status" value="1"/>
</dbReference>
<dbReference type="Pfam" id="PF00646">
    <property type="entry name" value="F-box"/>
    <property type="match status" value="1"/>
</dbReference>
<sequence length="697" mass="81476">MTKVCDEASSQPPSKKRKALDESAETAETETTKTKKAGSCSKQAGSSGVRRTQSRAKLSMLPSLNLDILLEIFSHLFPIDLLHLARTTKALRNLLMRRNTSTVWKYAFTQIQGLPECPSDVSFPAWAHLAFEPVCHNCYTSNVRNISWILRTRLCSRCAKICLEDADIFDAKNNIDKYILKCVPFNDNDCRSDCRRCCLASDRKRFVQELKAHRKDRQKFVEQKMAELAARLDHALLCEDWSKALANERAIALRQIKDNRHNAISEKLLQLGYGKELDFLSDERADDVKHSEYVPFHKHHLVRHPRNLTDKVWDSIKDGLEDYMQKVRAYIERKERKELIWKRRERAALAWNKYRNVECEPESFLPNQIDIWVWDPVRDIIERPSDAEVTKDSFEQVFRGLPSFIESWQRDKITQIVHNATDTMKWISFPGISDLELATCVFTCSNNFFHSLMRCYEDNQSCLMWFPEFVHHQCNTLMQRGYGENDEELQDLDSCELLSVRSETLGFRRRQWSARWLFFDDKASRTVESILTACGMSQSAKVQQLDQEDPRLICLKCSFGAKCDGERCFFVMTWRTAVQHNVKKHFGDRQTNFQRISSLDVEEAKRLETAEQVRRLSVNPNHPQQPVDKSWRCTWCRDCSVEPGALTLVQMQKHQKRRHNRLKESLEESVDYYRAYDRPPPQPYPVKMKPRDPTVNL</sequence>
<accession>A0A9W8NS86</accession>
<feature type="region of interest" description="Disordered" evidence="1">
    <location>
        <begin position="676"/>
        <end position="697"/>
    </location>
</feature>